<reference evidence="4" key="2">
    <citation type="journal article" date="2019" name="Int. J. Syst. Evol. Microbiol.">
        <title>The Global Catalogue of Microorganisms (GCM) 10K type strain sequencing project: providing services to taxonomists for standard genome sequencing and annotation.</title>
        <authorList>
            <consortium name="The Broad Institute Genomics Platform"/>
            <consortium name="The Broad Institute Genome Sequencing Center for Infectious Disease"/>
            <person name="Wu L."/>
            <person name="Ma J."/>
        </authorList>
    </citation>
    <scope>NUCLEOTIDE SEQUENCE [LARGE SCALE GENOMIC DNA]</scope>
    <source>
        <strain evidence="4">CGMCC 1.18437</strain>
    </source>
</reference>
<sequence length="143" mass="15469">MTKLTVGPYVASLKAGPTLVRDRQAFLERARLRDDVPVVAGLPLIGLGGSCGKPAFLLPYLVTWTNATTLALEAVAEAFDCFVEYGAYPHLKLNDGGQEVAAVQDWSTLAMVFVRPGYERGEELLMELRDALAPGAQRPPQIP</sequence>
<reference evidence="1" key="4">
    <citation type="submission" date="2024-05" db="EMBL/GenBank/DDBJ databases">
        <authorList>
            <person name="Sun Q."/>
            <person name="Zhou Y."/>
        </authorList>
    </citation>
    <scope>NUCLEOTIDE SEQUENCE</scope>
    <source>
        <strain evidence="1">CGMCC 1.18437</strain>
    </source>
</reference>
<evidence type="ECO:0000313" key="2">
    <source>
        <dbReference type="EMBL" id="MBB5379010.1"/>
    </source>
</evidence>
<comment type="caution">
    <text evidence="2">The sequence shown here is derived from an EMBL/GenBank/DDBJ whole genome shotgun (WGS) entry which is preliminary data.</text>
</comment>
<dbReference type="RefSeq" id="WP_184115945.1">
    <property type="nucleotide sequence ID" value="NZ_BNAJ01000018.1"/>
</dbReference>
<dbReference type="Proteomes" id="UP000619376">
    <property type="component" value="Unassembled WGS sequence"/>
</dbReference>
<reference evidence="2 3" key="3">
    <citation type="submission" date="2020-08" db="EMBL/GenBank/DDBJ databases">
        <title>Genomic Encyclopedia of Type Strains, Phase IV (KMG-IV): sequencing the most valuable type-strain genomes for metagenomic binning, comparative biology and taxonomic classification.</title>
        <authorList>
            <person name="Goeker M."/>
        </authorList>
    </citation>
    <scope>NUCLEOTIDE SEQUENCE [LARGE SCALE GENOMIC DNA]</scope>
    <source>
        <strain evidence="2 3">DSM 27521</strain>
    </source>
</reference>
<accession>A0A7W8NSJ4</accession>
<reference evidence="1" key="1">
    <citation type="journal article" date="2014" name="Int. J. Syst. Evol. Microbiol.">
        <title>Complete genome of a new Firmicutes species belonging to the dominant human colonic microbiota ('Ruminococcus bicirculans') reveals two chromosomes and a selective capacity to utilize plant glucans.</title>
        <authorList>
            <consortium name="NISC Comparative Sequencing Program"/>
            <person name="Wegmann U."/>
            <person name="Louis P."/>
            <person name="Goesmann A."/>
            <person name="Henrissat B."/>
            <person name="Duncan S.H."/>
            <person name="Flint H.J."/>
        </authorList>
    </citation>
    <scope>NUCLEOTIDE SEQUENCE</scope>
    <source>
        <strain evidence="1">CGMCC 1.18437</strain>
    </source>
</reference>
<evidence type="ECO:0000313" key="3">
    <source>
        <dbReference type="Proteomes" id="UP000539473"/>
    </source>
</evidence>
<dbReference type="EMBL" id="BNAJ01000018">
    <property type="protein sequence ID" value="GHF63377.1"/>
    <property type="molecule type" value="Genomic_DNA"/>
</dbReference>
<keyword evidence="4" id="KW-1185">Reference proteome</keyword>
<proteinExistence type="predicted"/>
<gene>
    <name evidence="1" type="ORF">GCM10017781_44150</name>
    <name evidence="2" type="ORF">HNQ07_004520</name>
</gene>
<evidence type="ECO:0000313" key="1">
    <source>
        <dbReference type="EMBL" id="GHF63377.1"/>
    </source>
</evidence>
<name>A0A7W8NSJ4_9DEIO</name>
<protein>
    <submittedName>
        <fullName evidence="2">Uncharacterized protein</fullName>
    </submittedName>
</protein>
<dbReference type="AlphaFoldDB" id="A0A7W8NSJ4"/>
<evidence type="ECO:0000313" key="4">
    <source>
        <dbReference type="Proteomes" id="UP000619376"/>
    </source>
</evidence>
<dbReference type="Proteomes" id="UP000539473">
    <property type="component" value="Unassembled WGS sequence"/>
</dbReference>
<dbReference type="EMBL" id="JACHFK010000018">
    <property type="protein sequence ID" value="MBB5379010.1"/>
    <property type="molecule type" value="Genomic_DNA"/>
</dbReference>
<organism evidence="2 3">
    <name type="scientific">Deinococcus metalli</name>
    <dbReference type="NCBI Taxonomy" id="1141878"/>
    <lineage>
        <taxon>Bacteria</taxon>
        <taxon>Thermotogati</taxon>
        <taxon>Deinococcota</taxon>
        <taxon>Deinococci</taxon>
        <taxon>Deinococcales</taxon>
        <taxon>Deinococcaceae</taxon>
        <taxon>Deinococcus</taxon>
    </lineage>
</organism>